<evidence type="ECO:0000256" key="1">
    <source>
        <dbReference type="SAM" id="MobiDB-lite"/>
    </source>
</evidence>
<protein>
    <submittedName>
        <fullName evidence="2">Uncharacterized protein</fullName>
    </submittedName>
</protein>
<proteinExistence type="predicted"/>
<dbReference type="EMBL" id="JARJCM010000048">
    <property type="protein sequence ID" value="KAJ7035803.1"/>
    <property type="molecule type" value="Genomic_DNA"/>
</dbReference>
<evidence type="ECO:0000313" key="3">
    <source>
        <dbReference type="Proteomes" id="UP001218188"/>
    </source>
</evidence>
<sequence length="244" mass="26951">MHIHWSGHERSSEAIPHSGPTELSRVTSQIMRGSSQNPEVFSLSIYEDTRNSMGLFVCSRETVAWGRVSSGDPGSIPGATLFIGPNSLGLHFSTYPGEQIPLTCVPPPPFFLDLNKKKTSSPSECLTRRRNPEQPVFASDPALELARELATFNKYDDDQIISPALMVVYGCESLFRGNDHALRGLKLFEYKFSFLTWSAGHLQLVHSGPQINGAPVYTGGLDRECLRVIGGRCRTEMMRHGVGQ</sequence>
<feature type="compositionally biased region" description="Basic and acidic residues" evidence="1">
    <location>
        <begin position="1"/>
        <end position="12"/>
    </location>
</feature>
<accession>A0AAD6SXV3</accession>
<dbReference type="Proteomes" id="UP001218188">
    <property type="component" value="Unassembled WGS sequence"/>
</dbReference>
<feature type="region of interest" description="Disordered" evidence="1">
    <location>
        <begin position="1"/>
        <end position="22"/>
    </location>
</feature>
<name>A0AAD6SXV3_9AGAR</name>
<organism evidence="2 3">
    <name type="scientific">Mycena alexandri</name>
    <dbReference type="NCBI Taxonomy" id="1745969"/>
    <lineage>
        <taxon>Eukaryota</taxon>
        <taxon>Fungi</taxon>
        <taxon>Dikarya</taxon>
        <taxon>Basidiomycota</taxon>
        <taxon>Agaricomycotina</taxon>
        <taxon>Agaricomycetes</taxon>
        <taxon>Agaricomycetidae</taxon>
        <taxon>Agaricales</taxon>
        <taxon>Marasmiineae</taxon>
        <taxon>Mycenaceae</taxon>
        <taxon>Mycena</taxon>
    </lineage>
</organism>
<dbReference type="AlphaFoldDB" id="A0AAD6SXV3"/>
<evidence type="ECO:0000313" key="2">
    <source>
        <dbReference type="EMBL" id="KAJ7035803.1"/>
    </source>
</evidence>
<gene>
    <name evidence="2" type="ORF">C8F04DRAFT_1182082</name>
</gene>
<reference evidence="2" key="1">
    <citation type="submission" date="2023-03" db="EMBL/GenBank/DDBJ databases">
        <title>Massive genome expansion in bonnet fungi (Mycena s.s.) driven by repeated elements and novel gene families across ecological guilds.</title>
        <authorList>
            <consortium name="Lawrence Berkeley National Laboratory"/>
            <person name="Harder C.B."/>
            <person name="Miyauchi S."/>
            <person name="Viragh M."/>
            <person name="Kuo A."/>
            <person name="Thoen E."/>
            <person name="Andreopoulos B."/>
            <person name="Lu D."/>
            <person name="Skrede I."/>
            <person name="Drula E."/>
            <person name="Henrissat B."/>
            <person name="Morin E."/>
            <person name="Kohler A."/>
            <person name="Barry K."/>
            <person name="LaButti K."/>
            <person name="Morin E."/>
            <person name="Salamov A."/>
            <person name="Lipzen A."/>
            <person name="Mereny Z."/>
            <person name="Hegedus B."/>
            <person name="Baldrian P."/>
            <person name="Stursova M."/>
            <person name="Weitz H."/>
            <person name="Taylor A."/>
            <person name="Grigoriev I.V."/>
            <person name="Nagy L.G."/>
            <person name="Martin F."/>
            <person name="Kauserud H."/>
        </authorList>
    </citation>
    <scope>NUCLEOTIDE SEQUENCE</scope>
    <source>
        <strain evidence="2">CBHHK200</strain>
    </source>
</reference>
<keyword evidence="3" id="KW-1185">Reference proteome</keyword>
<comment type="caution">
    <text evidence="2">The sequence shown here is derived from an EMBL/GenBank/DDBJ whole genome shotgun (WGS) entry which is preliminary data.</text>
</comment>